<dbReference type="EC" id="3.5.1.23" evidence="1"/>
<sequence>MDEATIPTYRIDLSLPPQQRYKTISSDFAPQMRQITPLFDKVIASFIQSILLQRLIKFLARLLLRRVHSSEETQELKGIARASGVELYILVAFNVLLDSLLGCTSGGVLTKPNGKYARERMMHFRTLDWGMDELRKVLVVLEFVRSESDEPERVLCRTVTYAGFVGVLTGVKQDLSLSLNFRPNHTSSTLLLRLHQLLVLLAIRPSISSVLRKHLFDPATNISNLTNSLTSSTTTAPAYIIVCSGKDTTVVQTDLCGGVSDSAVDYISHTNHDLASSRATQRASNVILGMEGLVEESEERKGCIDSKWEKLRKRQEAQMYKAGRRDTVAVSERTLRGWVMEYPIMNECSHFGCILDPGTGSIRWLQRGIQEDESENNDEQ</sequence>
<dbReference type="Gene3D" id="1.10.10.2120">
    <property type="match status" value="1"/>
</dbReference>
<feature type="domain" description="Acid ceramidase N-terminal" evidence="2">
    <location>
        <begin position="5"/>
        <end position="66"/>
    </location>
</feature>
<keyword evidence="4" id="KW-1185">Reference proteome</keyword>
<dbReference type="EMBL" id="LSBJ02000005">
    <property type="protein sequence ID" value="OAQ65186.1"/>
    <property type="molecule type" value="Genomic_DNA"/>
</dbReference>
<protein>
    <recommendedName>
        <fullName evidence="1">ceramidase</fullName>
        <ecNumber evidence="1">3.5.1.23</ecNumber>
    </recommendedName>
</protein>
<dbReference type="STRING" id="1380566.A0A179FHZ6"/>
<proteinExistence type="predicted"/>
<dbReference type="RefSeq" id="XP_018142500.1">
    <property type="nucleotide sequence ID" value="XM_018285387.1"/>
</dbReference>
<accession>A0A179FHZ6</accession>
<dbReference type="Pfam" id="PF15508">
    <property type="entry name" value="NAAA-beta"/>
    <property type="match status" value="1"/>
</dbReference>
<evidence type="ECO:0000259" key="2">
    <source>
        <dbReference type="Pfam" id="PF15508"/>
    </source>
</evidence>
<dbReference type="InterPro" id="IPR029130">
    <property type="entry name" value="Acid_ceramidase_N"/>
</dbReference>
<dbReference type="PANTHER" id="PTHR28583">
    <property type="entry name" value="ACID AMIDASE"/>
    <property type="match status" value="1"/>
</dbReference>
<dbReference type="GeneID" id="28849381"/>
<evidence type="ECO:0000256" key="1">
    <source>
        <dbReference type="ARBA" id="ARBA00011891"/>
    </source>
</evidence>
<gene>
    <name evidence="3" type="ORF">VFPPC_06340</name>
</gene>
<dbReference type="OrthoDB" id="5273684at2759"/>
<dbReference type="Proteomes" id="UP000078397">
    <property type="component" value="Unassembled WGS sequence"/>
</dbReference>
<dbReference type="GO" id="GO:0017040">
    <property type="term" value="F:N-acylsphingosine amidohydrolase activity"/>
    <property type="evidence" value="ECO:0007669"/>
    <property type="project" value="UniProtKB-EC"/>
</dbReference>
<dbReference type="PANTHER" id="PTHR28583:SF1">
    <property type="entry name" value="ACID CERAMIDASE"/>
    <property type="match status" value="1"/>
</dbReference>
<name>A0A179FHZ6_METCM</name>
<dbReference type="Gene3D" id="3.60.60.10">
    <property type="entry name" value="Penicillin V Acylase, Chain A"/>
    <property type="match status" value="1"/>
</dbReference>
<evidence type="ECO:0000313" key="3">
    <source>
        <dbReference type="EMBL" id="OAQ65186.1"/>
    </source>
</evidence>
<dbReference type="AlphaFoldDB" id="A0A179FHZ6"/>
<dbReference type="KEGG" id="pchm:VFPPC_06340"/>
<evidence type="ECO:0000313" key="4">
    <source>
        <dbReference type="Proteomes" id="UP000078397"/>
    </source>
</evidence>
<comment type="caution">
    <text evidence="3">The sequence shown here is derived from an EMBL/GenBank/DDBJ whole genome shotgun (WGS) entry which is preliminary data.</text>
</comment>
<organism evidence="3 4">
    <name type="scientific">Pochonia chlamydosporia 170</name>
    <dbReference type="NCBI Taxonomy" id="1380566"/>
    <lineage>
        <taxon>Eukaryota</taxon>
        <taxon>Fungi</taxon>
        <taxon>Dikarya</taxon>
        <taxon>Ascomycota</taxon>
        <taxon>Pezizomycotina</taxon>
        <taxon>Sordariomycetes</taxon>
        <taxon>Hypocreomycetidae</taxon>
        <taxon>Hypocreales</taxon>
        <taxon>Clavicipitaceae</taxon>
        <taxon>Pochonia</taxon>
    </lineage>
</organism>
<reference evidence="3 4" key="1">
    <citation type="journal article" date="2016" name="PLoS Pathog.">
        <title>Biosynthesis of antibiotic leucinostatins in bio-control fungus Purpureocillium lilacinum and their inhibition on phytophthora revealed by genome mining.</title>
        <authorList>
            <person name="Wang G."/>
            <person name="Liu Z."/>
            <person name="Lin R."/>
            <person name="Li E."/>
            <person name="Mao Z."/>
            <person name="Ling J."/>
            <person name="Yang Y."/>
            <person name="Yin W.B."/>
            <person name="Xie B."/>
        </authorList>
    </citation>
    <scope>NUCLEOTIDE SEQUENCE [LARGE SCALE GENOMIC DNA]</scope>
    <source>
        <strain evidence="3">170</strain>
    </source>
</reference>